<evidence type="ECO:0000313" key="17">
    <source>
        <dbReference type="EMBL" id="TDD97526.1"/>
    </source>
</evidence>
<dbReference type="CDD" id="cd00082">
    <property type="entry name" value="HisKA"/>
    <property type="match status" value="1"/>
</dbReference>
<dbReference type="SMART" id="SM00387">
    <property type="entry name" value="HATPase_c"/>
    <property type="match status" value="1"/>
</dbReference>
<dbReference type="GO" id="GO:0000155">
    <property type="term" value="F:phosphorelay sensor kinase activity"/>
    <property type="evidence" value="ECO:0007669"/>
    <property type="project" value="InterPro"/>
</dbReference>
<keyword evidence="8" id="KW-0418">Kinase</keyword>
<name>A0A4R5CF15_9FLAO</name>
<keyword evidence="4" id="KW-1003">Cell membrane</keyword>
<dbReference type="AlphaFoldDB" id="A0A4R5CF15"/>
<dbReference type="PRINTS" id="PR00344">
    <property type="entry name" value="BCTRLSENSOR"/>
</dbReference>
<feature type="domain" description="Response regulatory" evidence="15">
    <location>
        <begin position="430"/>
        <end position="545"/>
    </location>
</feature>
<dbReference type="Gene3D" id="3.30.450.20">
    <property type="entry name" value="PAS domain"/>
    <property type="match status" value="1"/>
</dbReference>
<dbReference type="Proteomes" id="UP000295479">
    <property type="component" value="Unassembled WGS sequence"/>
</dbReference>
<dbReference type="Pfam" id="PF00072">
    <property type="entry name" value="Response_reg"/>
    <property type="match status" value="1"/>
</dbReference>
<evidence type="ECO:0000259" key="15">
    <source>
        <dbReference type="PROSITE" id="PS50110"/>
    </source>
</evidence>
<dbReference type="Pfam" id="PF00512">
    <property type="entry name" value="HisKA"/>
    <property type="match status" value="1"/>
</dbReference>
<dbReference type="InterPro" id="IPR035965">
    <property type="entry name" value="PAS-like_dom_sf"/>
</dbReference>
<keyword evidence="7" id="KW-0547">Nucleotide-binding</keyword>
<dbReference type="RefSeq" id="WP_132004746.1">
    <property type="nucleotide sequence ID" value="NZ_SMFK01000004.1"/>
</dbReference>
<evidence type="ECO:0000256" key="2">
    <source>
        <dbReference type="ARBA" id="ARBA00004236"/>
    </source>
</evidence>
<evidence type="ECO:0000256" key="10">
    <source>
        <dbReference type="ARBA" id="ARBA00023012"/>
    </source>
</evidence>
<dbReference type="SUPFAM" id="SSF47384">
    <property type="entry name" value="Homodimeric domain of signal transducing histidine kinase"/>
    <property type="match status" value="1"/>
</dbReference>
<dbReference type="NCBIfam" id="TIGR00229">
    <property type="entry name" value="sensory_box"/>
    <property type="match status" value="1"/>
</dbReference>
<evidence type="ECO:0000256" key="12">
    <source>
        <dbReference type="PROSITE-ProRule" id="PRU00169"/>
    </source>
</evidence>
<evidence type="ECO:0000256" key="8">
    <source>
        <dbReference type="ARBA" id="ARBA00022777"/>
    </source>
</evidence>
<dbReference type="SMART" id="SM00388">
    <property type="entry name" value="HisKA"/>
    <property type="match status" value="1"/>
</dbReference>
<dbReference type="SMART" id="SM00091">
    <property type="entry name" value="PAS"/>
    <property type="match status" value="1"/>
</dbReference>
<dbReference type="InterPro" id="IPR004358">
    <property type="entry name" value="Sig_transdc_His_kin-like_C"/>
</dbReference>
<dbReference type="SUPFAM" id="SSF55785">
    <property type="entry name" value="PYP-like sensor domain (PAS domain)"/>
    <property type="match status" value="1"/>
</dbReference>
<accession>A0A4R5CF15</accession>
<dbReference type="CDD" id="cd16922">
    <property type="entry name" value="HATPase_EvgS-ArcB-TorS-like"/>
    <property type="match status" value="1"/>
</dbReference>
<evidence type="ECO:0000256" key="5">
    <source>
        <dbReference type="ARBA" id="ARBA00022553"/>
    </source>
</evidence>
<dbReference type="PANTHER" id="PTHR45339:SF1">
    <property type="entry name" value="HYBRID SIGNAL TRANSDUCTION HISTIDINE KINASE J"/>
    <property type="match status" value="1"/>
</dbReference>
<dbReference type="Gene3D" id="1.10.287.130">
    <property type="match status" value="1"/>
</dbReference>
<dbReference type="Pfam" id="PF13188">
    <property type="entry name" value="PAS_8"/>
    <property type="match status" value="1"/>
</dbReference>
<feature type="coiled-coil region" evidence="13">
    <location>
        <begin position="1"/>
        <end position="38"/>
    </location>
</feature>
<dbReference type="InterPro" id="IPR003661">
    <property type="entry name" value="HisK_dim/P_dom"/>
</dbReference>
<comment type="catalytic activity">
    <reaction evidence="1">
        <text>ATP + protein L-histidine = ADP + protein N-phospho-L-histidine.</text>
        <dbReference type="EC" id="2.7.13.3"/>
    </reaction>
</comment>
<dbReference type="PROSITE" id="PS50112">
    <property type="entry name" value="PAS"/>
    <property type="match status" value="1"/>
</dbReference>
<gene>
    <name evidence="17" type="ORF">E0F76_09525</name>
</gene>
<dbReference type="FunFam" id="1.10.287.130:FF:000002">
    <property type="entry name" value="Two-component osmosensing histidine kinase"/>
    <property type="match status" value="1"/>
</dbReference>
<keyword evidence="11" id="KW-0472">Membrane</keyword>
<dbReference type="SUPFAM" id="SSF52172">
    <property type="entry name" value="CheY-like"/>
    <property type="match status" value="1"/>
</dbReference>
<dbReference type="GO" id="GO:0005886">
    <property type="term" value="C:plasma membrane"/>
    <property type="evidence" value="ECO:0007669"/>
    <property type="project" value="UniProtKB-SubCell"/>
</dbReference>
<proteinExistence type="predicted"/>
<reference evidence="17 18" key="1">
    <citation type="submission" date="2019-03" db="EMBL/GenBank/DDBJ databases">
        <title>Flavobacterium AR-3-4 sp. nov. isolated from arctic soil.</title>
        <authorList>
            <person name="Chaudhary D.K."/>
        </authorList>
    </citation>
    <scope>NUCLEOTIDE SEQUENCE [LARGE SCALE GENOMIC DNA]</scope>
    <source>
        <strain evidence="17 18">AR-3-4</strain>
    </source>
</reference>
<dbReference type="PANTHER" id="PTHR45339">
    <property type="entry name" value="HYBRID SIGNAL TRANSDUCTION HISTIDINE KINASE J"/>
    <property type="match status" value="1"/>
</dbReference>
<keyword evidence="10" id="KW-0902">Two-component regulatory system</keyword>
<keyword evidence="6" id="KW-0808">Transferase</keyword>
<dbReference type="PROSITE" id="PS50109">
    <property type="entry name" value="HIS_KIN"/>
    <property type="match status" value="1"/>
</dbReference>
<evidence type="ECO:0000256" key="4">
    <source>
        <dbReference type="ARBA" id="ARBA00022475"/>
    </source>
</evidence>
<dbReference type="GO" id="GO:0005524">
    <property type="term" value="F:ATP binding"/>
    <property type="evidence" value="ECO:0007669"/>
    <property type="project" value="UniProtKB-KW"/>
</dbReference>
<dbReference type="InterPro" id="IPR001789">
    <property type="entry name" value="Sig_transdc_resp-reg_receiver"/>
</dbReference>
<dbReference type="InterPro" id="IPR003594">
    <property type="entry name" value="HATPase_dom"/>
</dbReference>
<dbReference type="CDD" id="cd00130">
    <property type="entry name" value="PAS"/>
    <property type="match status" value="1"/>
</dbReference>
<dbReference type="InterPro" id="IPR005467">
    <property type="entry name" value="His_kinase_dom"/>
</dbReference>
<evidence type="ECO:0000256" key="7">
    <source>
        <dbReference type="ARBA" id="ARBA00022741"/>
    </source>
</evidence>
<evidence type="ECO:0000256" key="13">
    <source>
        <dbReference type="SAM" id="Coils"/>
    </source>
</evidence>
<sequence>MKFQDKNNEELIRELNILQHENNSLKNLYNEISRLKKVEMSLIASEIRYRRLFESAKDGILILDAETGKIVDVNPFLIDLLGYTHEEFIEKAIWEIGSFKDLISNQHKFLELQKNNYVRYDNLPIITNHGHKIQVEFVSNVYLSDKQNVIQCNIRDITARKVIEQELIKAKEQAEQSDKLKSAFLANMSHEIRTPMNGILGFASLLNQPNLTATEQQEYIHIIEESGTRMLNIINDIVCISKIESGLMEVNISESNINEKIDYIHTFFKPEIENKGMQFLIKKPLPFREAFIRTDREKLFAILTNLVKNAIKYSEEGSIELGYEKKEGYVEFYVKDSGIGIDKSRQKAIFERFVQADISDKRAYQGAGLGLSISKAYVEILGGKIWVESEKGIGSTFYFTIPYTNELKETAAITNDNDNSINEKQVSNLKVIVVDDDNISDLLLSLMLTEISREILHAKNGFEAIELCRNNPDTDLILMDVKMPKMNGYEATRQIRQFNTSVVILAQTADGMISDKDKATEAGCNEHLSKPIIKNELMSVIQHCFIL</sequence>
<dbReference type="SUPFAM" id="SSF55874">
    <property type="entry name" value="ATPase domain of HSP90 chaperone/DNA topoisomerase II/histidine kinase"/>
    <property type="match status" value="1"/>
</dbReference>
<dbReference type="CDD" id="cd17546">
    <property type="entry name" value="REC_hyHK_CKI1_RcsC-like"/>
    <property type="match status" value="1"/>
</dbReference>
<evidence type="ECO:0000313" key="18">
    <source>
        <dbReference type="Proteomes" id="UP000295479"/>
    </source>
</evidence>
<dbReference type="Gene3D" id="3.40.50.2300">
    <property type="match status" value="1"/>
</dbReference>
<keyword evidence="13" id="KW-0175">Coiled coil</keyword>
<comment type="caution">
    <text evidence="17">The sequence shown here is derived from an EMBL/GenBank/DDBJ whole genome shotgun (WGS) entry which is preliminary data.</text>
</comment>
<comment type="subcellular location">
    <subcellularLocation>
        <location evidence="2">Cell membrane</location>
    </subcellularLocation>
</comment>
<evidence type="ECO:0000256" key="6">
    <source>
        <dbReference type="ARBA" id="ARBA00022679"/>
    </source>
</evidence>
<dbReference type="Pfam" id="PF02518">
    <property type="entry name" value="HATPase_c"/>
    <property type="match status" value="1"/>
</dbReference>
<dbReference type="PROSITE" id="PS50110">
    <property type="entry name" value="RESPONSE_REGULATORY"/>
    <property type="match status" value="1"/>
</dbReference>
<dbReference type="EMBL" id="SMFK01000004">
    <property type="protein sequence ID" value="TDD97526.1"/>
    <property type="molecule type" value="Genomic_DNA"/>
</dbReference>
<keyword evidence="9" id="KW-0067">ATP-binding</keyword>
<evidence type="ECO:0000256" key="9">
    <source>
        <dbReference type="ARBA" id="ARBA00022840"/>
    </source>
</evidence>
<evidence type="ECO:0000256" key="3">
    <source>
        <dbReference type="ARBA" id="ARBA00012438"/>
    </source>
</evidence>
<keyword evidence="18" id="KW-1185">Reference proteome</keyword>
<feature type="modified residue" description="4-aspartylphosphate" evidence="12">
    <location>
        <position position="480"/>
    </location>
</feature>
<dbReference type="InterPro" id="IPR011006">
    <property type="entry name" value="CheY-like_superfamily"/>
</dbReference>
<dbReference type="InterPro" id="IPR000014">
    <property type="entry name" value="PAS"/>
</dbReference>
<dbReference type="FunFam" id="3.30.565.10:FF:000023">
    <property type="entry name" value="PAS domain-containing sensor histidine kinase"/>
    <property type="match status" value="1"/>
</dbReference>
<protein>
    <recommendedName>
        <fullName evidence="3">histidine kinase</fullName>
        <ecNumber evidence="3">2.7.13.3</ecNumber>
    </recommendedName>
</protein>
<feature type="domain" description="Histidine kinase" evidence="14">
    <location>
        <begin position="187"/>
        <end position="405"/>
    </location>
</feature>
<feature type="domain" description="PAS" evidence="16">
    <location>
        <begin position="45"/>
        <end position="91"/>
    </location>
</feature>
<dbReference type="EC" id="2.7.13.3" evidence="3"/>
<dbReference type="Gene3D" id="3.30.565.10">
    <property type="entry name" value="Histidine kinase-like ATPase, C-terminal domain"/>
    <property type="match status" value="1"/>
</dbReference>
<evidence type="ECO:0000259" key="14">
    <source>
        <dbReference type="PROSITE" id="PS50109"/>
    </source>
</evidence>
<dbReference type="SMART" id="SM00448">
    <property type="entry name" value="REC"/>
    <property type="match status" value="1"/>
</dbReference>
<evidence type="ECO:0000259" key="16">
    <source>
        <dbReference type="PROSITE" id="PS50112"/>
    </source>
</evidence>
<dbReference type="InterPro" id="IPR036097">
    <property type="entry name" value="HisK_dim/P_sf"/>
</dbReference>
<keyword evidence="5 12" id="KW-0597">Phosphoprotein</keyword>
<dbReference type="OrthoDB" id="9811889at2"/>
<dbReference type="InterPro" id="IPR036890">
    <property type="entry name" value="HATPase_C_sf"/>
</dbReference>
<evidence type="ECO:0000256" key="11">
    <source>
        <dbReference type="ARBA" id="ARBA00023136"/>
    </source>
</evidence>
<organism evidence="17 18">
    <name type="scientific">Flavobacterium cellulosilyticum</name>
    <dbReference type="NCBI Taxonomy" id="2541731"/>
    <lineage>
        <taxon>Bacteria</taxon>
        <taxon>Pseudomonadati</taxon>
        <taxon>Bacteroidota</taxon>
        <taxon>Flavobacteriia</taxon>
        <taxon>Flavobacteriales</taxon>
        <taxon>Flavobacteriaceae</taxon>
        <taxon>Flavobacterium</taxon>
    </lineage>
</organism>
<evidence type="ECO:0000256" key="1">
    <source>
        <dbReference type="ARBA" id="ARBA00000085"/>
    </source>
</evidence>